<protein>
    <submittedName>
        <fullName evidence="7">DNA replication initiation control protein YabA</fullName>
    </submittedName>
</protein>
<evidence type="ECO:0000256" key="3">
    <source>
        <dbReference type="ARBA" id="ARBA00022723"/>
    </source>
</evidence>
<name>A0ABV8UZH2_9BACL</name>
<keyword evidence="5" id="KW-0236">DNA replication inhibitor</keyword>
<keyword evidence="4" id="KW-0862">Zinc</keyword>
<keyword evidence="8" id="KW-1185">Reference proteome</keyword>
<keyword evidence="3" id="KW-0479">Metal-binding</keyword>
<proteinExistence type="predicted"/>
<dbReference type="EMBL" id="JBHSEF010000025">
    <property type="protein sequence ID" value="MFC4355828.1"/>
    <property type="molecule type" value="Genomic_DNA"/>
</dbReference>
<comment type="caution">
    <text evidence="7">The sequence shown here is derived from an EMBL/GenBank/DDBJ whole genome shotgun (WGS) entry which is preliminary data.</text>
</comment>
<evidence type="ECO:0000313" key="7">
    <source>
        <dbReference type="EMBL" id="MFC4355828.1"/>
    </source>
</evidence>
<keyword evidence="1" id="KW-0963">Cytoplasm</keyword>
<dbReference type="InterPro" id="IPR010377">
    <property type="entry name" value="YabA"/>
</dbReference>
<reference evidence="8" key="1">
    <citation type="journal article" date="2019" name="Int. J. Syst. Evol. Microbiol.">
        <title>The Global Catalogue of Microorganisms (GCM) 10K type strain sequencing project: providing services to taxonomists for standard genome sequencing and annotation.</title>
        <authorList>
            <consortium name="The Broad Institute Genomics Platform"/>
            <consortium name="The Broad Institute Genome Sequencing Center for Infectious Disease"/>
            <person name="Wu L."/>
            <person name="Ma J."/>
        </authorList>
    </citation>
    <scope>NUCLEOTIDE SEQUENCE [LARGE SCALE GENOMIC DNA]</scope>
    <source>
        <strain evidence="8">CCUG 50353</strain>
    </source>
</reference>
<accession>A0ABV8UZH2</accession>
<keyword evidence="2" id="KW-0235">DNA replication</keyword>
<feature type="region of interest" description="Disordered" evidence="6">
    <location>
        <begin position="50"/>
        <end position="75"/>
    </location>
</feature>
<evidence type="ECO:0000256" key="5">
    <source>
        <dbReference type="ARBA" id="ARBA00022880"/>
    </source>
</evidence>
<evidence type="ECO:0000256" key="4">
    <source>
        <dbReference type="ARBA" id="ARBA00022833"/>
    </source>
</evidence>
<dbReference type="NCBIfam" id="NF009644">
    <property type="entry name" value="PRK13169.1-5"/>
    <property type="match status" value="1"/>
</dbReference>
<evidence type="ECO:0000313" key="8">
    <source>
        <dbReference type="Proteomes" id="UP001595733"/>
    </source>
</evidence>
<dbReference type="PIRSF" id="PIRSF021439">
    <property type="entry name" value="DUF972"/>
    <property type="match status" value="1"/>
</dbReference>
<dbReference type="Proteomes" id="UP001595733">
    <property type="component" value="Unassembled WGS sequence"/>
</dbReference>
<evidence type="ECO:0000256" key="1">
    <source>
        <dbReference type="ARBA" id="ARBA00022490"/>
    </source>
</evidence>
<evidence type="ECO:0000256" key="6">
    <source>
        <dbReference type="SAM" id="MobiDB-lite"/>
    </source>
</evidence>
<organism evidence="7 8">
    <name type="scientific">Chryseomicrobium palamuruense</name>
    <dbReference type="NCBI Taxonomy" id="682973"/>
    <lineage>
        <taxon>Bacteria</taxon>
        <taxon>Bacillati</taxon>
        <taxon>Bacillota</taxon>
        <taxon>Bacilli</taxon>
        <taxon>Bacillales</taxon>
        <taxon>Caryophanaceae</taxon>
        <taxon>Chryseomicrobium</taxon>
    </lineage>
</organism>
<sequence length="116" mass="13857">MMDRNFLETIVAFEEQLKSTQEQFRALKEFVAIMMEEHQTLQQENRHLRERLDAIHEEEAKQREEQKPPARKDVGEGYDNLARLYQEGFHVCHPQFGSPRKELDCMFCLAFLNKDN</sequence>
<dbReference type="RefSeq" id="WP_378142388.1">
    <property type="nucleotide sequence ID" value="NZ_JBHSEF010000025.1"/>
</dbReference>
<dbReference type="Pfam" id="PF06156">
    <property type="entry name" value="YabA"/>
    <property type="match status" value="1"/>
</dbReference>
<gene>
    <name evidence="7" type="primary">yabA</name>
    <name evidence="7" type="ORF">ACFO0S_12275</name>
</gene>
<evidence type="ECO:0000256" key="2">
    <source>
        <dbReference type="ARBA" id="ARBA00022705"/>
    </source>
</evidence>